<proteinExistence type="predicted"/>
<dbReference type="AlphaFoldDB" id="A0A7W9U7M7"/>
<dbReference type="Gene3D" id="3.40.50.360">
    <property type="match status" value="1"/>
</dbReference>
<dbReference type="Pfam" id="PF03358">
    <property type="entry name" value="FMN_red"/>
    <property type="match status" value="1"/>
</dbReference>
<evidence type="ECO:0000313" key="5">
    <source>
        <dbReference type="Proteomes" id="UP000540787"/>
    </source>
</evidence>
<name>A0A7W9U7M7_9BURK</name>
<accession>A0A7W9U7M7</accession>
<dbReference type="PANTHER" id="PTHR43278:SF4">
    <property type="entry name" value="NAD(P)H-DEPENDENT FMN-CONTAINING OXIDOREDUCTASE YWQN-RELATED"/>
    <property type="match status" value="1"/>
</dbReference>
<organism evidence="4 5">
    <name type="scientific">Massilia aurea</name>
    <dbReference type="NCBI Taxonomy" id="373040"/>
    <lineage>
        <taxon>Bacteria</taxon>
        <taxon>Pseudomonadati</taxon>
        <taxon>Pseudomonadota</taxon>
        <taxon>Betaproteobacteria</taxon>
        <taxon>Burkholderiales</taxon>
        <taxon>Oxalobacteraceae</taxon>
        <taxon>Telluria group</taxon>
        <taxon>Massilia</taxon>
    </lineage>
</organism>
<feature type="domain" description="NADPH-dependent FMN reductase-like" evidence="3">
    <location>
        <begin position="98"/>
        <end position="289"/>
    </location>
</feature>
<dbReference type="EMBL" id="JACHBX010000001">
    <property type="protein sequence ID" value="MBB6132164.1"/>
    <property type="molecule type" value="Genomic_DNA"/>
</dbReference>
<dbReference type="Proteomes" id="UP000540787">
    <property type="component" value="Unassembled WGS sequence"/>
</dbReference>
<sequence>MTTVRKGQAPAKLGRNEFHLQFRRTFQDPGYDALENELAAIEAVAWDAYQDGRKAPRTVKAGPGFADPDYDLSIDWKAARDRLLEAEQHQKNPDTKSRILIINASARNDGSCPGEISKSWRMSEMAREIIEADGIEADILDLSLINSDYDRHIHPCKGCVSTAMPLCHWPCSCYPNHAERQVNDWMNEIYERWVLAHGVIIITPVYWYQTPGVLKQMIDRLVCADGGNPDPSSTQGKKAEIAKQIERDGWEYPKHLAGRAFGLIVHGDVAGIEGVRRSLSDWLEWMGLISSGSFGQLNRFIGYYESYADSHETFDADHAVQEEARNVARAVAIAVGEVRAGRVAVASQNLKQPRPK</sequence>
<dbReference type="InterPro" id="IPR005025">
    <property type="entry name" value="FMN_Rdtase-like_dom"/>
</dbReference>
<dbReference type="GO" id="GO:0016491">
    <property type="term" value="F:oxidoreductase activity"/>
    <property type="evidence" value="ECO:0007669"/>
    <property type="project" value="InterPro"/>
</dbReference>
<keyword evidence="1" id="KW-0285">Flavoprotein</keyword>
<comment type="caution">
    <text evidence="4">The sequence shown here is derived from an EMBL/GenBank/DDBJ whole genome shotgun (WGS) entry which is preliminary data.</text>
</comment>
<protein>
    <submittedName>
        <fullName evidence="4">Multimeric flavodoxin WrbA</fullName>
    </submittedName>
</protein>
<evidence type="ECO:0000259" key="3">
    <source>
        <dbReference type="Pfam" id="PF03358"/>
    </source>
</evidence>
<dbReference type="SUPFAM" id="SSF52218">
    <property type="entry name" value="Flavoproteins"/>
    <property type="match status" value="1"/>
</dbReference>
<gene>
    <name evidence="4" type="ORF">HD842_000275</name>
</gene>
<reference evidence="4 5" key="1">
    <citation type="submission" date="2020-08" db="EMBL/GenBank/DDBJ databases">
        <title>The Agave Microbiome: Exploring the role of microbial communities in plant adaptations to desert environments.</title>
        <authorList>
            <person name="Partida-Martinez L.P."/>
        </authorList>
    </citation>
    <scope>NUCLEOTIDE SEQUENCE [LARGE SCALE GENOMIC DNA]</scope>
    <source>
        <strain evidence="4 5">AT3.2</strain>
    </source>
</reference>
<evidence type="ECO:0000256" key="1">
    <source>
        <dbReference type="ARBA" id="ARBA00022630"/>
    </source>
</evidence>
<keyword evidence="2" id="KW-0288">FMN</keyword>
<evidence type="ECO:0000256" key="2">
    <source>
        <dbReference type="ARBA" id="ARBA00022643"/>
    </source>
</evidence>
<dbReference type="InterPro" id="IPR029039">
    <property type="entry name" value="Flavoprotein-like_sf"/>
</dbReference>
<dbReference type="InterPro" id="IPR051796">
    <property type="entry name" value="ISF_SsuE-like"/>
</dbReference>
<dbReference type="RefSeq" id="WP_183549955.1">
    <property type="nucleotide sequence ID" value="NZ_JACHBX010000001.1"/>
</dbReference>
<evidence type="ECO:0000313" key="4">
    <source>
        <dbReference type="EMBL" id="MBB6132164.1"/>
    </source>
</evidence>
<keyword evidence="5" id="KW-1185">Reference proteome</keyword>
<dbReference type="PANTHER" id="PTHR43278">
    <property type="entry name" value="NAD(P)H-DEPENDENT FMN-CONTAINING OXIDOREDUCTASE YWQN-RELATED"/>
    <property type="match status" value="1"/>
</dbReference>